<dbReference type="EMBL" id="LGRX02019374">
    <property type="protein sequence ID" value="KAK3258650.1"/>
    <property type="molecule type" value="Genomic_DNA"/>
</dbReference>
<evidence type="ECO:0000313" key="2">
    <source>
        <dbReference type="EMBL" id="KAK3258650.1"/>
    </source>
</evidence>
<comment type="caution">
    <text evidence="2">The sequence shown here is derived from an EMBL/GenBank/DDBJ whole genome shotgun (WGS) entry which is preliminary data.</text>
</comment>
<dbReference type="AlphaFoldDB" id="A0AAE0KSC2"/>
<sequence length="272" mass="29950">MVWRRYSHSFGGGNAISYEKQVLAKDRAMAEFGLTFTDLQQIPCSYRSCHGNPYPVWSKGALSDGKRKIAADKEAKLVEEHGAEKLAEMRAEAAATKAAQDKQLRDQRALEDAKASMISVISKIASLRPGVRVPAPLPDSTEMLNKTNAKKIFCLTDGDLKTISSLSGKDLLAAAQRKHGREGFKKRRQLVADKETANDKVPLVQQLEGLEARYPTLKAEVIEDVLALMRNKATEAQDTANRAKAALEAVEEELQVPSAKRTKLTGYFEGHV</sequence>
<name>A0AAE0KSC2_9CHLO</name>
<protein>
    <submittedName>
        <fullName evidence="2">Uncharacterized protein</fullName>
    </submittedName>
</protein>
<feature type="coiled-coil region" evidence="1">
    <location>
        <begin position="226"/>
        <end position="253"/>
    </location>
</feature>
<gene>
    <name evidence="2" type="ORF">CYMTET_32314</name>
</gene>
<reference evidence="2 3" key="1">
    <citation type="journal article" date="2015" name="Genome Biol. Evol.">
        <title>Comparative Genomics of a Bacterivorous Green Alga Reveals Evolutionary Causalities and Consequences of Phago-Mixotrophic Mode of Nutrition.</title>
        <authorList>
            <person name="Burns J.A."/>
            <person name="Paasch A."/>
            <person name="Narechania A."/>
            <person name="Kim E."/>
        </authorList>
    </citation>
    <scope>NUCLEOTIDE SEQUENCE [LARGE SCALE GENOMIC DNA]</scope>
    <source>
        <strain evidence="2 3">PLY_AMNH</strain>
    </source>
</reference>
<evidence type="ECO:0000313" key="3">
    <source>
        <dbReference type="Proteomes" id="UP001190700"/>
    </source>
</evidence>
<dbReference type="Proteomes" id="UP001190700">
    <property type="component" value="Unassembled WGS sequence"/>
</dbReference>
<keyword evidence="1" id="KW-0175">Coiled coil</keyword>
<proteinExistence type="predicted"/>
<organism evidence="2 3">
    <name type="scientific">Cymbomonas tetramitiformis</name>
    <dbReference type="NCBI Taxonomy" id="36881"/>
    <lineage>
        <taxon>Eukaryota</taxon>
        <taxon>Viridiplantae</taxon>
        <taxon>Chlorophyta</taxon>
        <taxon>Pyramimonadophyceae</taxon>
        <taxon>Pyramimonadales</taxon>
        <taxon>Pyramimonadaceae</taxon>
        <taxon>Cymbomonas</taxon>
    </lineage>
</organism>
<accession>A0AAE0KSC2</accession>
<keyword evidence="3" id="KW-1185">Reference proteome</keyword>
<evidence type="ECO:0000256" key="1">
    <source>
        <dbReference type="SAM" id="Coils"/>
    </source>
</evidence>